<dbReference type="Proteomes" id="UP000018731">
    <property type="component" value="Unassembled WGS sequence"/>
</dbReference>
<dbReference type="HOGENOM" id="CLU_658732_0_0_7"/>
<organism evidence="1 2">
    <name type="scientific">Helicobacter macacae MIT 99-5501</name>
    <dbReference type="NCBI Taxonomy" id="1357400"/>
    <lineage>
        <taxon>Bacteria</taxon>
        <taxon>Pseudomonadati</taxon>
        <taxon>Campylobacterota</taxon>
        <taxon>Epsilonproteobacteria</taxon>
        <taxon>Campylobacterales</taxon>
        <taxon>Helicobacteraceae</taxon>
        <taxon>Helicobacter</taxon>
    </lineage>
</organism>
<dbReference type="STRING" id="1357400.HMPREF2086_00730"/>
<dbReference type="AlphaFoldDB" id="V8C9B2"/>
<dbReference type="RefSeq" id="WP_023927454.1">
    <property type="nucleotide sequence ID" value="NZ_KI669454.1"/>
</dbReference>
<reference evidence="1 2" key="1">
    <citation type="journal article" date="2014" name="Genome Announc.">
        <title>Draft genome sequences of six enterohepatic helicobacter species isolated from humans and one from rhesus macaques.</title>
        <authorList>
            <person name="Shen Z."/>
            <person name="Sheh A."/>
            <person name="Young S.K."/>
            <person name="Abouelliel A."/>
            <person name="Ward D.V."/>
            <person name="Earl A.M."/>
            <person name="Fox J.G."/>
        </authorList>
    </citation>
    <scope>NUCLEOTIDE SEQUENCE [LARGE SCALE GENOMIC DNA]</scope>
    <source>
        <strain evidence="1 2">MIT 99-5501</strain>
    </source>
</reference>
<dbReference type="eggNOG" id="ENOG5030H2I">
    <property type="taxonomic scope" value="Bacteria"/>
</dbReference>
<evidence type="ECO:0000313" key="1">
    <source>
        <dbReference type="EMBL" id="ETD23983.1"/>
    </source>
</evidence>
<gene>
    <name evidence="1" type="ORF">HMPREF2086_00730</name>
</gene>
<accession>V8C9B2</accession>
<protein>
    <submittedName>
        <fullName evidence="1">Uncharacterized protein</fullName>
    </submittedName>
</protein>
<proteinExistence type="predicted"/>
<keyword evidence="2" id="KW-1185">Reference proteome</keyword>
<sequence length="497" mass="57346">MSVQNCCIASEESISQNLATRLNEAYSHSEITRYGKVAYIDSYGYEKDGIYEHFLYKNALEFVDLYSDFGGLDLSKYCAMVLGMSIDEVALWKHREKLYEFLDNGGIVISFCHNYTKILPNNSGYIKSPVEIRDREIKLVGHSLTNGIREYDINYRRGVKGFFNRGYFEIDEKDCEVFLRDSEGKVVGYIDRISTRGVIVSTAGADLLTFGVFENNSARRLGLNLFKWLAQELKQRESNKICLASRLAQNLISEENQSGLFHFDCDIIASQTPQNPLRKNPKLKNAIITGGASYERNFFYNKDAKYAHFFDKRIYHKQAKDTDFSEFDYIVIASRANPRFLLPCKDKFLDFLKNGGSIVSFGEITQDYLPNIAWKEYGVNFWWWLSEGADMPFVVCESGKSLFEKMSLFTAKWHYHGAFYPPKDCINILQNELGEAIIYKDISFKGGLYVTSLDPDFHLGQGFMPKTEPFFDNFMEWIENDILKHKLGHKLEHKEAK</sequence>
<name>V8C9B2_9HELI</name>
<dbReference type="EMBL" id="AZJI01000004">
    <property type="protein sequence ID" value="ETD23983.1"/>
    <property type="molecule type" value="Genomic_DNA"/>
</dbReference>
<dbReference type="PATRIC" id="fig|1357400.3.peg.1005"/>
<evidence type="ECO:0000313" key="2">
    <source>
        <dbReference type="Proteomes" id="UP000018731"/>
    </source>
</evidence>
<comment type="caution">
    <text evidence="1">The sequence shown here is derived from an EMBL/GenBank/DDBJ whole genome shotgun (WGS) entry which is preliminary data.</text>
</comment>